<protein>
    <submittedName>
        <fullName evidence="1">Uncharacterized protein</fullName>
    </submittedName>
</protein>
<evidence type="ECO:0000313" key="2">
    <source>
        <dbReference type="Proteomes" id="UP001064048"/>
    </source>
</evidence>
<proteinExistence type="predicted"/>
<dbReference type="EMBL" id="CM046131">
    <property type="protein sequence ID" value="KAI8431220.1"/>
    <property type="molecule type" value="Genomic_DNA"/>
</dbReference>
<accession>A0ACC0K4C1</accession>
<sequence length="233" mass="25577">MLIRRVHRRSVSRCLSLIGIGSREISSRLDALDHQEKLDGCLLQLPKKAKVVICGGGVMGAAVAYHLAKRGWGDQTILIEKEQVGAGSRWHSSGLIGAFKPSLAQVKLTQSSIRLLQELEGKGRVTGWKQCGSLLLARNRDRMTVSWGIPCELVTSQRCQEICPLLNVEDVLGGLWIPGDGVADPHLVCMALMREAVAQDVQLPRGCRYEDGRHIGGGRRRRGHSGEPGRRLH</sequence>
<name>A0ACC0K4C1_CHOFU</name>
<reference evidence="1 2" key="1">
    <citation type="journal article" date="2022" name="Genome Biol. Evol.">
        <title>The Spruce Budworm Genome: Reconstructing the Evolutionary History of Antifreeze Proteins.</title>
        <authorList>
            <person name="Beliveau C."/>
            <person name="Gagne P."/>
            <person name="Picq S."/>
            <person name="Vernygora O."/>
            <person name="Keeling C.I."/>
            <person name="Pinkney K."/>
            <person name="Doucet D."/>
            <person name="Wen F."/>
            <person name="Johnston J.S."/>
            <person name="Maaroufi H."/>
            <person name="Boyle B."/>
            <person name="Laroche J."/>
            <person name="Dewar K."/>
            <person name="Juretic N."/>
            <person name="Blackburn G."/>
            <person name="Nisole A."/>
            <person name="Brunet B."/>
            <person name="Brandao M."/>
            <person name="Lumley L."/>
            <person name="Duan J."/>
            <person name="Quan G."/>
            <person name="Lucarotti C.J."/>
            <person name="Roe A.D."/>
            <person name="Sperling F.A.H."/>
            <person name="Levesque R.C."/>
            <person name="Cusson M."/>
        </authorList>
    </citation>
    <scope>NUCLEOTIDE SEQUENCE [LARGE SCALE GENOMIC DNA]</scope>
    <source>
        <strain evidence="1">Glfc:IPQL:Cfum</strain>
    </source>
</reference>
<dbReference type="Proteomes" id="UP001064048">
    <property type="component" value="Chromosome Z"/>
</dbReference>
<evidence type="ECO:0000313" key="1">
    <source>
        <dbReference type="EMBL" id="KAI8431220.1"/>
    </source>
</evidence>
<organism evidence="1 2">
    <name type="scientific">Choristoneura fumiferana</name>
    <name type="common">Spruce budworm moth</name>
    <name type="synonym">Archips fumiferana</name>
    <dbReference type="NCBI Taxonomy" id="7141"/>
    <lineage>
        <taxon>Eukaryota</taxon>
        <taxon>Metazoa</taxon>
        <taxon>Ecdysozoa</taxon>
        <taxon>Arthropoda</taxon>
        <taxon>Hexapoda</taxon>
        <taxon>Insecta</taxon>
        <taxon>Pterygota</taxon>
        <taxon>Neoptera</taxon>
        <taxon>Endopterygota</taxon>
        <taxon>Lepidoptera</taxon>
        <taxon>Glossata</taxon>
        <taxon>Ditrysia</taxon>
        <taxon>Tortricoidea</taxon>
        <taxon>Tortricidae</taxon>
        <taxon>Tortricinae</taxon>
        <taxon>Choristoneura</taxon>
    </lineage>
</organism>
<comment type="caution">
    <text evidence="1">The sequence shown here is derived from an EMBL/GenBank/DDBJ whole genome shotgun (WGS) entry which is preliminary data.</text>
</comment>
<gene>
    <name evidence="1" type="ORF">MSG28_001258</name>
</gene>
<keyword evidence="2" id="KW-1185">Reference proteome</keyword>